<organism evidence="1 2">
    <name type="scientific">Brachybacterium sacelli</name>
    <dbReference type="NCBI Taxonomy" id="173364"/>
    <lineage>
        <taxon>Bacteria</taxon>
        <taxon>Bacillati</taxon>
        <taxon>Actinomycetota</taxon>
        <taxon>Actinomycetes</taxon>
        <taxon>Micrococcales</taxon>
        <taxon>Dermabacteraceae</taxon>
        <taxon>Brachybacterium</taxon>
    </lineage>
</organism>
<dbReference type="RefSeq" id="WP_209904525.1">
    <property type="nucleotide sequence ID" value="NZ_BAAAJW010000017.1"/>
</dbReference>
<evidence type="ECO:0000313" key="1">
    <source>
        <dbReference type="EMBL" id="MBP2383731.1"/>
    </source>
</evidence>
<dbReference type="EMBL" id="JAGIOD010000002">
    <property type="protein sequence ID" value="MBP2383731.1"/>
    <property type="molecule type" value="Genomic_DNA"/>
</dbReference>
<sequence length="106" mass="11890">MSMASYAEEAFDPVVLNLSGASDYYFVTSALEVFNTGAEGEIADEFQECLDSTSMWSTRELRQDHVDRAKRMPTDVDWQANANSEAVVRIGRHLGASRYARCSSWL</sequence>
<reference evidence="1 2" key="1">
    <citation type="submission" date="2021-03" db="EMBL/GenBank/DDBJ databases">
        <title>Sequencing the genomes of 1000 actinobacteria strains.</title>
        <authorList>
            <person name="Klenk H.-P."/>
        </authorList>
    </citation>
    <scope>NUCLEOTIDE SEQUENCE [LARGE SCALE GENOMIC DNA]</scope>
    <source>
        <strain evidence="1 2">DSM 14566</strain>
    </source>
</reference>
<evidence type="ECO:0000313" key="2">
    <source>
        <dbReference type="Proteomes" id="UP001519290"/>
    </source>
</evidence>
<accession>A0ABS4X5U7</accession>
<dbReference type="Proteomes" id="UP001519290">
    <property type="component" value="Unassembled WGS sequence"/>
</dbReference>
<keyword evidence="2" id="KW-1185">Reference proteome</keyword>
<proteinExistence type="predicted"/>
<gene>
    <name evidence="1" type="ORF">JOF43_003720</name>
</gene>
<name>A0ABS4X5U7_9MICO</name>
<comment type="caution">
    <text evidence="1">The sequence shown here is derived from an EMBL/GenBank/DDBJ whole genome shotgun (WGS) entry which is preliminary data.</text>
</comment>
<protein>
    <submittedName>
        <fullName evidence="1">Uncharacterized protein</fullName>
    </submittedName>
</protein>